<protein>
    <submittedName>
        <fullName evidence="3">Uncharacterized protein</fullName>
    </submittedName>
</protein>
<dbReference type="EMBL" id="MKVH01000024">
    <property type="protein sequence ID" value="OJX57232.1"/>
    <property type="molecule type" value="Genomic_DNA"/>
</dbReference>
<evidence type="ECO:0000256" key="1">
    <source>
        <dbReference type="ARBA" id="ARBA00005953"/>
    </source>
</evidence>
<reference evidence="3 4" key="1">
    <citation type="submission" date="2016-09" db="EMBL/GenBank/DDBJ databases">
        <title>Genome-resolved meta-omics ties microbial dynamics to process performance in biotechnology for thiocyanate degradation.</title>
        <authorList>
            <person name="Kantor R.S."/>
            <person name="Huddy R.J."/>
            <person name="Iyer R."/>
            <person name="Thomas B.C."/>
            <person name="Brown C.T."/>
            <person name="Anantharaman K."/>
            <person name="Tringe S."/>
            <person name="Hettich R.L."/>
            <person name="Harrison S.T."/>
            <person name="Banfield J.F."/>
        </authorList>
    </citation>
    <scope>NUCLEOTIDE SEQUENCE [LARGE SCALE GENOMIC DNA]</scope>
    <source>
        <strain evidence="3">59-99</strain>
    </source>
</reference>
<dbReference type="STRING" id="1895771.BGO89_12110"/>
<proteinExistence type="inferred from homology"/>
<evidence type="ECO:0000313" key="3">
    <source>
        <dbReference type="EMBL" id="OJX57232.1"/>
    </source>
</evidence>
<accession>A0A1M3KXT8</accession>
<sequence length="166" mass="19349">MPTNEHDEATIDHGPVTIEGYGTFNHRLHSRVRSYDVDRQSIVHNAVYLYWLEAARIEYFRDMGIPIDRRAFVTKHRFVVVKTEIEYKLAAQFDDAYTVFTRVSFVKNSSFGFEHVIRREDGAILATAKGVLVYLNPATHKPERIPDSYRTLIHEFEGENVQFLKD</sequence>
<evidence type="ECO:0000256" key="2">
    <source>
        <dbReference type="ARBA" id="ARBA00022801"/>
    </source>
</evidence>
<dbReference type="InterPro" id="IPR050563">
    <property type="entry name" value="4-hydroxybenzoyl-CoA_TE"/>
</dbReference>
<name>A0A1M3KXT8_9BACT</name>
<dbReference type="PANTHER" id="PTHR31793">
    <property type="entry name" value="4-HYDROXYBENZOYL-COA THIOESTERASE FAMILY MEMBER"/>
    <property type="match status" value="1"/>
</dbReference>
<gene>
    <name evidence="3" type="ORF">BGO89_12110</name>
</gene>
<keyword evidence="2" id="KW-0378">Hydrolase</keyword>
<dbReference type="GO" id="GO:0047617">
    <property type="term" value="F:fatty acyl-CoA hydrolase activity"/>
    <property type="evidence" value="ECO:0007669"/>
    <property type="project" value="TreeGrafter"/>
</dbReference>
<dbReference type="InterPro" id="IPR006684">
    <property type="entry name" value="YbgC/YbaW"/>
</dbReference>
<dbReference type="PANTHER" id="PTHR31793:SF27">
    <property type="entry name" value="NOVEL THIOESTERASE SUPERFAMILY DOMAIN AND SAPOSIN A-TYPE DOMAIN CONTAINING PROTEIN (0610012H03RIK)"/>
    <property type="match status" value="1"/>
</dbReference>
<dbReference type="Gene3D" id="3.10.129.10">
    <property type="entry name" value="Hotdog Thioesterase"/>
    <property type="match status" value="1"/>
</dbReference>
<dbReference type="CDD" id="cd00586">
    <property type="entry name" value="4HBT"/>
    <property type="match status" value="1"/>
</dbReference>
<dbReference type="Proteomes" id="UP000184233">
    <property type="component" value="Unassembled WGS sequence"/>
</dbReference>
<comment type="caution">
    <text evidence="3">The sequence shown here is derived from an EMBL/GenBank/DDBJ whole genome shotgun (WGS) entry which is preliminary data.</text>
</comment>
<dbReference type="InterPro" id="IPR029069">
    <property type="entry name" value="HotDog_dom_sf"/>
</dbReference>
<evidence type="ECO:0000313" key="4">
    <source>
        <dbReference type="Proteomes" id="UP000184233"/>
    </source>
</evidence>
<dbReference type="NCBIfam" id="TIGR00051">
    <property type="entry name" value="YbgC/FadM family acyl-CoA thioesterase"/>
    <property type="match status" value="1"/>
</dbReference>
<dbReference type="AlphaFoldDB" id="A0A1M3KXT8"/>
<dbReference type="Pfam" id="PF13279">
    <property type="entry name" value="4HBT_2"/>
    <property type="match status" value="1"/>
</dbReference>
<organism evidence="3 4">
    <name type="scientific">Candidatus Kapaibacterium thiocyanatum</name>
    <dbReference type="NCBI Taxonomy" id="1895771"/>
    <lineage>
        <taxon>Bacteria</taxon>
        <taxon>Pseudomonadati</taxon>
        <taxon>Candidatus Kapaibacteriota</taxon>
        <taxon>Candidatus Kapaibacteriia</taxon>
        <taxon>Candidatus Kapaibacteriales</taxon>
        <taxon>Candidatus Kapaibacteriaceae</taxon>
        <taxon>Candidatus Kapaibacterium</taxon>
    </lineage>
</organism>
<comment type="similarity">
    <text evidence="1">Belongs to the 4-hydroxybenzoyl-CoA thioesterase family.</text>
</comment>
<dbReference type="SUPFAM" id="SSF54637">
    <property type="entry name" value="Thioesterase/thiol ester dehydrase-isomerase"/>
    <property type="match status" value="1"/>
</dbReference>